<name>W1V430_9FIRM</name>
<protein>
    <submittedName>
        <fullName evidence="1">LAO/AO transport system ATPase</fullName>
    </submittedName>
</protein>
<dbReference type="Gene3D" id="1.20.5.170">
    <property type="match status" value="1"/>
</dbReference>
<accession>W1V430</accession>
<evidence type="ECO:0000313" key="1">
    <source>
        <dbReference type="EMBL" id="ETJ00416.1"/>
    </source>
</evidence>
<proteinExistence type="predicted"/>
<dbReference type="AlphaFoldDB" id="W1V430"/>
<dbReference type="EMBL" id="AZMJ01000271">
    <property type="protein sequence ID" value="ETJ00416.1"/>
    <property type="molecule type" value="Genomic_DNA"/>
</dbReference>
<sequence>MDLVKGLFEGSRLALARSITAVENEYDNAIDIMKAIYPKT</sequence>
<organism evidence="1 2">
    <name type="scientific">Veillonella dispar DORA_11</name>
    <dbReference type="NCBI Taxonomy" id="1403949"/>
    <lineage>
        <taxon>Bacteria</taxon>
        <taxon>Bacillati</taxon>
        <taxon>Bacillota</taxon>
        <taxon>Negativicutes</taxon>
        <taxon>Veillonellales</taxon>
        <taxon>Veillonellaceae</taxon>
        <taxon>Veillonella</taxon>
    </lineage>
</organism>
<feature type="non-terminal residue" evidence="1">
    <location>
        <position position="40"/>
    </location>
</feature>
<gene>
    <name evidence="1" type="ORF">Q619_VDC00271G0001</name>
</gene>
<evidence type="ECO:0000313" key="2">
    <source>
        <dbReference type="Proteomes" id="UP000018855"/>
    </source>
</evidence>
<reference evidence="1 2" key="1">
    <citation type="submission" date="2013-12" db="EMBL/GenBank/DDBJ databases">
        <title>A Varibaculum cambriense genome reconstructed from a premature infant gut community with otherwise low bacterial novelty that shifts toward anaerobic metabolism during the third week of life.</title>
        <authorList>
            <person name="Brown C.T."/>
            <person name="Sharon I."/>
            <person name="Thomas B.C."/>
            <person name="Castelle C.J."/>
            <person name="Morowitz M.J."/>
            <person name="Banfield J.F."/>
        </authorList>
    </citation>
    <scope>NUCLEOTIDE SEQUENCE [LARGE SCALE GENOMIC DNA]</scope>
    <source>
        <strain evidence="2">DORA_11</strain>
    </source>
</reference>
<comment type="caution">
    <text evidence="1">The sequence shown here is derived from an EMBL/GenBank/DDBJ whole genome shotgun (WGS) entry which is preliminary data.</text>
</comment>
<dbReference type="Proteomes" id="UP000018855">
    <property type="component" value="Unassembled WGS sequence"/>
</dbReference>